<accession>A0AAE2ZXC2</accession>
<feature type="transmembrane region" description="Helical" evidence="1">
    <location>
        <begin position="200"/>
        <end position="218"/>
    </location>
</feature>
<feature type="transmembrane region" description="Helical" evidence="1">
    <location>
        <begin position="289"/>
        <end position="305"/>
    </location>
</feature>
<reference evidence="2 3" key="1">
    <citation type="submission" date="2021-10" db="EMBL/GenBank/DDBJ databases">
        <title>Anaerobic single-cell dispensing facilitates the cultivation of human gut bacteria.</title>
        <authorList>
            <person name="Afrizal A."/>
        </authorList>
    </citation>
    <scope>NUCLEOTIDE SEQUENCE [LARGE SCALE GENOMIC DNA]</scope>
    <source>
        <strain evidence="2 3">CLA-AA-H273</strain>
    </source>
</reference>
<evidence type="ECO:0000313" key="3">
    <source>
        <dbReference type="Proteomes" id="UP001197795"/>
    </source>
</evidence>
<feature type="transmembrane region" description="Helical" evidence="1">
    <location>
        <begin position="530"/>
        <end position="555"/>
    </location>
</feature>
<evidence type="ECO:0000313" key="2">
    <source>
        <dbReference type="EMBL" id="MCC2118189.1"/>
    </source>
</evidence>
<dbReference type="AlphaFoldDB" id="A0AAE2ZXC2"/>
<proteinExistence type="predicted"/>
<evidence type="ECO:0000256" key="1">
    <source>
        <dbReference type="SAM" id="Phobius"/>
    </source>
</evidence>
<dbReference type="EMBL" id="JAJEPV010000002">
    <property type="protein sequence ID" value="MCC2118189.1"/>
    <property type="molecule type" value="Genomic_DNA"/>
</dbReference>
<sequence>MQKFYRLSVNIVKILTLLLAVFLFIGSFLTTCYAENMETQQVLLRFDNPLWNLLELAGYGLLFACCLSLSGKAGVKFRRGLLVFTLGLILLLGGMLIVFGRTVPAADALSVYNAAAEWILGNKDIIHPTFSYLSYYPQQIGLMAFLELLLRLWNLTGLSVPAWHFVKLVYVCLLCVAVLFQYRSLRYLWPDDWEPVSCCYLILVCCNLPMILYSSFVYGEIPSFAMLSVGLFLLLKLLADCIPAHSVETTSPDGTRVVATSHALSAVTVFTALGSILFLTLSVMLRKNSLILIIAVLLVLFFETLRPGRSGRACIGLMAMAVCLTITSVGVLPLVQKCYEKKAGNTLSSGVTAMSYFAMGMQESSRGCGWYNGFNIDTYDAAGMNSDAANAISRAAINERIAYFREHPGYAVNFYLHKHLSQWADGTYASRQATLATYGGRSDFLKEVYEGSLASAYIEWGNAWQNVLYLGMLLFCIATVRKRRPGNGSANAAANDDFRFRNLCLYTYTGLIAVLGGFLFHTIWEANSRYIFVYSLLLMPYCAAGVHDGLVRLAAWRSNRTLTRHSNS</sequence>
<comment type="caution">
    <text evidence="2">The sequence shown here is derived from an EMBL/GenBank/DDBJ whole genome shotgun (WGS) entry which is preliminary data.</text>
</comment>
<dbReference type="RefSeq" id="WP_227731904.1">
    <property type="nucleotide sequence ID" value="NZ_JAJEPV010000002.1"/>
</dbReference>
<gene>
    <name evidence="2" type="ORF">LKD75_01050</name>
</gene>
<feature type="transmembrane region" description="Helical" evidence="1">
    <location>
        <begin position="503"/>
        <end position="524"/>
    </location>
</feature>
<keyword evidence="1" id="KW-0812">Transmembrane</keyword>
<keyword evidence="1" id="KW-0472">Membrane</keyword>
<organism evidence="2 3">
    <name type="scientific">Waltera acetigignens</name>
    <dbReference type="NCBI Taxonomy" id="2981769"/>
    <lineage>
        <taxon>Bacteria</taxon>
        <taxon>Bacillati</taxon>
        <taxon>Bacillota</taxon>
        <taxon>Clostridia</taxon>
        <taxon>Lachnospirales</taxon>
        <taxon>Lachnospiraceae</taxon>
        <taxon>Waltera</taxon>
    </lineage>
</organism>
<keyword evidence="3" id="KW-1185">Reference proteome</keyword>
<protein>
    <submittedName>
        <fullName evidence="2">Uncharacterized protein</fullName>
    </submittedName>
</protein>
<keyword evidence="1" id="KW-1133">Transmembrane helix</keyword>
<feature type="transmembrane region" description="Helical" evidence="1">
    <location>
        <begin position="81"/>
        <end position="100"/>
    </location>
</feature>
<dbReference type="Proteomes" id="UP001197795">
    <property type="component" value="Unassembled WGS sequence"/>
</dbReference>
<feature type="transmembrane region" description="Helical" evidence="1">
    <location>
        <begin position="317"/>
        <end position="335"/>
    </location>
</feature>
<feature type="transmembrane region" description="Helical" evidence="1">
    <location>
        <begin position="162"/>
        <end position="180"/>
    </location>
</feature>
<name>A0AAE2ZXC2_9FIRM</name>
<feature type="transmembrane region" description="Helical" evidence="1">
    <location>
        <begin position="263"/>
        <end position="283"/>
    </location>
</feature>
<feature type="transmembrane region" description="Helical" evidence="1">
    <location>
        <begin position="50"/>
        <end position="69"/>
    </location>
</feature>